<proteinExistence type="predicted"/>
<protein>
    <recommendedName>
        <fullName evidence="2">Nuclease associated modular domain-containing protein</fullName>
    </recommendedName>
</protein>
<evidence type="ECO:0000313" key="1">
    <source>
        <dbReference type="EMBL" id="KKM92015.1"/>
    </source>
</evidence>
<accession>A0A0F9NT44</accession>
<organism evidence="1">
    <name type="scientific">marine sediment metagenome</name>
    <dbReference type="NCBI Taxonomy" id="412755"/>
    <lineage>
        <taxon>unclassified sequences</taxon>
        <taxon>metagenomes</taxon>
        <taxon>ecological metagenomes</taxon>
    </lineage>
</organism>
<dbReference type="EMBL" id="LAZR01006452">
    <property type="protein sequence ID" value="KKM92015.1"/>
    <property type="molecule type" value="Genomic_DNA"/>
</dbReference>
<comment type="caution">
    <text evidence="1">The sequence shown here is derived from an EMBL/GenBank/DDBJ whole genome shotgun (WGS) entry which is preliminary data.</text>
</comment>
<gene>
    <name evidence="1" type="ORF">LCGC14_1222620</name>
</gene>
<evidence type="ECO:0008006" key="2">
    <source>
        <dbReference type="Google" id="ProtNLM"/>
    </source>
</evidence>
<reference evidence="1" key="1">
    <citation type="journal article" date="2015" name="Nature">
        <title>Complex archaea that bridge the gap between prokaryotes and eukaryotes.</title>
        <authorList>
            <person name="Spang A."/>
            <person name="Saw J.H."/>
            <person name="Jorgensen S.L."/>
            <person name="Zaremba-Niedzwiedzka K."/>
            <person name="Martijn J."/>
            <person name="Lind A.E."/>
            <person name="van Eijk R."/>
            <person name="Schleper C."/>
            <person name="Guy L."/>
            <person name="Ettema T.J."/>
        </authorList>
    </citation>
    <scope>NUCLEOTIDE SEQUENCE</scope>
</reference>
<sequence>MKRQPIHPSSQNAVCPNCKKSFNSKHYSKGRYQKYCSKSCSVYQQHKRKEIGFENKNPNYIDGRSKEIKICKCGKQVNDYRGKLCSKCYIEKLIHLNKTRERHYTKEYRKQISERTSGEKHPNWQGDKVGYKGLHQWVNKKFGKANKCENKSCNKTSDMYEYSLLKGKEYERKRENFWMLCKSCHKKYDVYFREKDFSCSGVKI</sequence>
<dbReference type="AlphaFoldDB" id="A0A0F9NT44"/>
<name>A0A0F9NT44_9ZZZZ</name>